<sequence length="112" mass="11976">MQNDKVLNDSCMVVSAAHRKFLTDVAEEIQAARKKFPDNGHLLAALVEEVGELATAYLENEGTSRVWDEAKQVACVAARIATEGDSDFFPASPSPRARGCVQTDLNPGGGSL</sequence>
<dbReference type="EMBL" id="VZQZ01000004">
    <property type="protein sequence ID" value="KAB0665635.1"/>
    <property type="molecule type" value="Genomic_DNA"/>
</dbReference>
<feature type="region of interest" description="Disordered" evidence="1">
    <location>
        <begin position="87"/>
        <end position="112"/>
    </location>
</feature>
<dbReference type="RefSeq" id="WP_151128076.1">
    <property type="nucleotide sequence ID" value="NZ_VZQZ01000004.1"/>
</dbReference>
<reference evidence="2 3" key="1">
    <citation type="submission" date="2019-09" db="EMBL/GenBank/DDBJ databases">
        <title>Geobacter sp. Red96, a novel strain isolated from paddy soil.</title>
        <authorList>
            <person name="Xu Z."/>
            <person name="Masuda Y."/>
            <person name="Itoh H."/>
            <person name="Senoo K."/>
        </authorList>
    </citation>
    <scope>NUCLEOTIDE SEQUENCE [LARGE SCALE GENOMIC DNA]</scope>
    <source>
        <strain evidence="2 3">Red96</strain>
    </source>
</reference>
<proteinExistence type="predicted"/>
<dbReference type="Proteomes" id="UP000420562">
    <property type="component" value="Unassembled WGS sequence"/>
</dbReference>
<dbReference type="AlphaFoldDB" id="A0A7J4ZRP4"/>
<evidence type="ECO:0000313" key="3">
    <source>
        <dbReference type="Proteomes" id="UP000420562"/>
    </source>
</evidence>
<comment type="caution">
    <text evidence="2">The sequence shown here is derived from an EMBL/GenBank/DDBJ whole genome shotgun (WGS) entry which is preliminary data.</text>
</comment>
<protein>
    <submittedName>
        <fullName evidence="2">Uncharacterized protein</fullName>
    </submittedName>
</protein>
<keyword evidence="3" id="KW-1185">Reference proteome</keyword>
<accession>A0A7J4ZRP4</accession>
<evidence type="ECO:0000313" key="2">
    <source>
        <dbReference type="EMBL" id="KAB0665635.1"/>
    </source>
</evidence>
<organism evidence="2 3">
    <name type="scientific">Oryzomonas japonica</name>
    <dbReference type="NCBI Taxonomy" id="2603858"/>
    <lineage>
        <taxon>Bacteria</taxon>
        <taxon>Pseudomonadati</taxon>
        <taxon>Thermodesulfobacteriota</taxon>
        <taxon>Desulfuromonadia</taxon>
        <taxon>Geobacterales</taxon>
        <taxon>Geobacteraceae</taxon>
        <taxon>Oryzomonas</taxon>
    </lineage>
</organism>
<evidence type="ECO:0000256" key="1">
    <source>
        <dbReference type="SAM" id="MobiDB-lite"/>
    </source>
</evidence>
<gene>
    <name evidence="2" type="ORF">F6V25_07895</name>
</gene>
<name>A0A7J4ZRP4_9BACT</name>